<dbReference type="WBParaSite" id="SRAE_2000411500.1">
    <property type="protein sequence ID" value="SRAE_2000411500.1"/>
    <property type="gene ID" value="WBGene00264343"/>
</dbReference>
<name>A0A090LI24_STRRB</name>
<dbReference type="CTD" id="36381836"/>
<feature type="compositionally biased region" description="Polar residues" evidence="1">
    <location>
        <begin position="155"/>
        <end position="164"/>
    </location>
</feature>
<feature type="compositionally biased region" description="Low complexity" evidence="1">
    <location>
        <begin position="165"/>
        <end position="175"/>
    </location>
</feature>
<dbReference type="WormBase" id="SRAE_2000411500">
    <property type="protein sequence ID" value="SRP06073"/>
    <property type="gene ID" value="WBGene00264343"/>
</dbReference>
<evidence type="ECO:0000313" key="3">
    <source>
        <dbReference type="Proteomes" id="UP000035682"/>
    </source>
</evidence>
<dbReference type="GeneID" id="36381836"/>
<sequence length="200" mass="22030">MKFSITIFFLVFSTNNNFIQGFIFGNSGGSNSGVSNSGCSCNPNPPCSPPPPCVPKQIPVCGSNSNTIQYVPYQPSSPYLQKVSSYASGPLSTYSSQPSMLPYASTQQPQLMPYFNQERAPMKTYHSQPSPSYSIPSKSFYSSSQSNYLTNTPQQEFVLSSQEKSYSQGSDTSSSYNQPSQEYKYRAKKKYVAGAKIHEN</sequence>
<evidence type="ECO:0000313" key="5">
    <source>
        <dbReference type="WormBase" id="SRAE_2000411500"/>
    </source>
</evidence>
<dbReference type="Proteomes" id="UP000035682">
    <property type="component" value="Unplaced"/>
</dbReference>
<gene>
    <name evidence="2 4 5" type="ORF">SRAE_2000411500</name>
</gene>
<organism evidence="2">
    <name type="scientific">Strongyloides ratti</name>
    <name type="common">Parasitic roundworm</name>
    <dbReference type="NCBI Taxonomy" id="34506"/>
    <lineage>
        <taxon>Eukaryota</taxon>
        <taxon>Metazoa</taxon>
        <taxon>Ecdysozoa</taxon>
        <taxon>Nematoda</taxon>
        <taxon>Chromadorea</taxon>
        <taxon>Rhabditida</taxon>
        <taxon>Tylenchina</taxon>
        <taxon>Panagrolaimomorpha</taxon>
        <taxon>Strongyloidoidea</taxon>
        <taxon>Strongyloididae</taxon>
        <taxon>Strongyloides</taxon>
    </lineage>
</organism>
<evidence type="ECO:0000313" key="4">
    <source>
        <dbReference type="WBParaSite" id="SRAE_2000411500.1"/>
    </source>
</evidence>
<accession>A0A090LI24</accession>
<reference evidence="4" key="3">
    <citation type="submission" date="2020-12" db="UniProtKB">
        <authorList>
            <consortium name="WormBaseParasite"/>
        </authorList>
    </citation>
    <scope>IDENTIFICATION</scope>
</reference>
<proteinExistence type="predicted"/>
<evidence type="ECO:0000256" key="1">
    <source>
        <dbReference type="SAM" id="MobiDB-lite"/>
    </source>
</evidence>
<feature type="region of interest" description="Disordered" evidence="1">
    <location>
        <begin position="155"/>
        <end position="183"/>
    </location>
</feature>
<reference evidence="2" key="1">
    <citation type="submission" date="2014-09" db="EMBL/GenBank/DDBJ databases">
        <authorList>
            <person name="Aslett A.Martin."/>
        </authorList>
    </citation>
    <scope>NUCLEOTIDE SEQUENCE</scope>
    <source>
        <strain evidence="2">ED321 Heterogonic</strain>
    </source>
</reference>
<reference evidence="3" key="2">
    <citation type="submission" date="2014-09" db="EMBL/GenBank/DDBJ databases">
        <authorList>
            <person name="Martin A.A."/>
        </authorList>
    </citation>
    <scope>NUCLEOTIDE SEQUENCE</scope>
    <source>
        <strain evidence="3">ED321</strain>
    </source>
</reference>
<dbReference type="STRING" id="34506.A0A090LI24"/>
<protein>
    <submittedName>
        <fullName evidence="2 4">Uncharacterized protein</fullName>
    </submittedName>
</protein>
<keyword evidence="3" id="KW-1185">Reference proteome</keyword>
<dbReference type="RefSeq" id="XP_024508666.1">
    <property type="nucleotide sequence ID" value="XM_024642946.1"/>
</dbReference>
<dbReference type="AlphaFoldDB" id="A0A090LI24"/>
<evidence type="ECO:0000313" key="2">
    <source>
        <dbReference type="EMBL" id="CEF69466.1"/>
    </source>
</evidence>
<dbReference type="EMBL" id="LN609529">
    <property type="protein sequence ID" value="CEF69466.1"/>
    <property type="molecule type" value="Genomic_DNA"/>
</dbReference>